<dbReference type="STRING" id="86166.TAGGR_391"/>
<feature type="domain" description="DNA ligase D 3'-phosphoesterase" evidence="1">
    <location>
        <begin position="7"/>
        <end position="109"/>
    </location>
</feature>
<dbReference type="NCBIfam" id="TIGR02777">
    <property type="entry name" value="LigD_PE_dom"/>
    <property type="match status" value="1"/>
</dbReference>
<dbReference type="OrthoDB" id="9802472at2"/>
<dbReference type="Pfam" id="PF13298">
    <property type="entry name" value="LigD_N"/>
    <property type="match status" value="1"/>
</dbReference>
<sequence length="138" mass="16056">MPYFVVHEHHAKRLHFDLRLEKDGVLKSWAIPKGPSMNPQDKRLAIQVEDHALEYGNFEGIIPEGQYGAGEVYIWDKGNYTTVKGSLEEGQWEIFMEGEILKGNFVLLKLKGKADEWLFIKKKDKYADYNFKLKLRSP</sequence>
<evidence type="ECO:0000313" key="2">
    <source>
        <dbReference type="EMBL" id="GAQ95618.1"/>
    </source>
</evidence>
<organism evidence="2 3">
    <name type="scientific">Thermodesulfovibrio aggregans</name>
    <dbReference type="NCBI Taxonomy" id="86166"/>
    <lineage>
        <taxon>Bacteria</taxon>
        <taxon>Pseudomonadati</taxon>
        <taxon>Nitrospirota</taxon>
        <taxon>Thermodesulfovibrionia</taxon>
        <taxon>Thermodesulfovibrionales</taxon>
        <taxon>Thermodesulfovibrionaceae</taxon>
        <taxon>Thermodesulfovibrio</taxon>
    </lineage>
</organism>
<protein>
    <submittedName>
        <fullName evidence="2">Bifunctional non-homologous end joining protein LigD</fullName>
    </submittedName>
</protein>
<comment type="caution">
    <text evidence="2">The sequence shown here is derived from an EMBL/GenBank/DDBJ whole genome shotgun (WGS) entry which is preliminary data.</text>
</comment>
<evidence type="ECO:0000313" key="3">
    <source>
        <dbReference type="Proteomes" id="UP000054976"/>
    </source>
</evidence>
<gene>
    <name evidence="2" type="ORF">TAGGR_391</name>
</gene>
<dbReference type="PANTHER" id="PTHR39465">
    <property type="entry name" value="DNA LIGASE D, 3'-PHOSPHOESTERASE DOMAIN"/>
    <property type="match status" value="1"/>
</dbReference>
<dbReference type="EMBL" id="BCNO01000003">
    <property type="protein sequence ID" value="GAQ95618.1"/>
    <property type="molecule type" value="Genomic_DNA"/>
</dbReference>
<evidence type="ECO:0000259" key="1">
    <source>
        <dbReference type="Pfam" id="PF13298"/>
    </source>
</evidence>
<accession>A0A0U9HTN5</accession>
<dbReference type="PANTHER" id="PTHR39465:SF1">
    <property type="entry name" value="DNA LIGASE D 3'-PHOSPHOESTERASE DOMAIN-CONTAINING PROTEIN"/>
    <property type="match status" value="1"/>
</dbReference>
<keyword evidence="3" id="KW-1185">Reference proteome</keyword>
<dbReference type="InterPro" id="IPR014144">
    <property type="entry name" value="LigD_PE_domain"/>
</dbReference>
<reference evidence="3" key="1">
    <citation type="submission" date="2016-01" db="EMBL/GenBank/DDBJ databases">
        <title>Draft genome sequence of Thermodesulfovibrio aggregans strain TGE-P1.</title>
        <authorList>
            <person name="Sekiguchi Y."/>
            <person name="Ohashi A."/>
            <person name="Matsuura N."/>
            <person name="Tourlousse M.D."/>
        </authorList>
    </citation>
    <scope>NUCLEOTIDE SEQUENCE [LARGE SCALE GENOMIC DNA]</scope>
    <source>
        <strain evidence="3">TGE-P1</strain>
    </source>
</reference>
<dbReference type="Proteomes" id="UP000054976">
    <property type="component" value="Unassembled WGS sequence"/>
</dbReference>
<proteinExistence type="predicted"/>
<dbReference type="RefSeq" id="WP_059177046.1">
    <property type="nucleotide sequence ID" value="NZ_BCNO01000003.1"/>
</dbReference>
<name>A0A0U9HTN5_9BACT</name>
<dbReference type="AlphaFoldDB" id="A0A0U9HTN5"/>